<accession>A0A7S1C0R4</accession>
<sequence length="261" mass="28995">MKTFMPFLCIGFLSTSKVNSLNSAFKYSGKLSLRNVFLDGTMVATTKPIRSSGTPDLICIGRRSAAASIISSICFVGSPAFAKTDPRVAEDKKKIVDGYLRLTYLLDNWEKETTVCNRSDNQYIGCERTPEKVMEYLGFKSMNDPLFRADKTLIRLQNLVPDNDSKAQAAFQDALDVFVEKADEGNGMAFISSWGEANPGTNNSFIYFMLLRISLFSINCVLTGGGKDRVALFIERSRKDVVDTRESLSTVIRILGLEVNK</sequence>
<dbReference type="AlphaFoldDB" id="A0A7S1C0R4"/>
<protein>
    <submittedName>
        <fullName evidence="1">Uncharacterized protein</fullName>
    </submittedName>
</protein>
<reference evidence="1" key="1">
    <citation type="submission" date="2021-01" db="EMBL/GenBank/DDBJ databases">
        <authorList>
            <person name="Corre E."/>
            <person name="Pelletier E."/>
            <person name="Niang G."/>
            <person name="Scheremetjew M."/>
            <person name="Finn R."/>
            <person name="Kale V."/>
            <person name="Holt S."/>
            <person name="Cochrane G."/>
            <person name="Meng A."/>
            <person name="Brown T."/>
            <person name="Cohen L."/>
        </authorList>
    </citation>
    <scope>NUCLEOTIDE SEQUENCE</scope>
    <source>
        <strain evidence="1">308</strain>
    </source>
</reference>
<name>A0A7S1C0R4_9STRA</name>
<proteinExistence type="predicted"/>
<organism evidence="1">
    <name type="scientific">Corethron hystrix</name>
    <dbReference type="NCBI Taxonomy" id="216773"/>
    <lineage>
        <taxon>Eukaryota</taxon>
        <taxon>Sar</taxon>
        <taxon>Stramenopiles</taxon>
        <taxon>Ochrophyta</taxon>
        <taxon>Bacillariophyta</taxon>
        <taxon>Coscinodiscophyceae</taxon>
        <taxon>Corethrophycidae</taxon>
        <taxon>Corethrales</taxon>
        <taxon>Corethraceae</taxon>
        <taxon>Corethron</taxon>
    </lineage>
</organism>
<dbReference type="EMBL" id="HBFR01042723">
    <property type="protein sequence ID" value="CAD8904023.1"/>
    <property type="molecule type" value="Transcribed_RNA"/>
</dbReference>
<evidence type="ECO:0000313" key="1">
    <source>
        <dbReference type="EMBL" id="CAD8904023.1"/>
    </source>
</evidence>
<gene>
    <name evidence="1" type="ORF">CHYS00102_LOCUS31243</name>
</gene>